<dbReference type="AlphaFoldDB" id="A0A8N4QJU8"/>
<evidence type="ECO:0000256" key="6">
    <source>
        <dbReference type="ARBA" id="ARBA00022989"/>
    </source>
</evidence>
<dbReference type="PANTHER" id="PTHR21137:SF35">
    <property type="entry name" value="ODORANT RECEPTOR 19A-RELATED"/>
    <property type="match status" value="1"/>
</dbReference>
<keyword evidence="6 10" id="KW-1133">Transmembrane helix</keyword>
<keyword evidence="2" id="KW-1003">Cell membrane</keyword>
<dbReference type="GO" id="GO:0005886">
    <property type="term" value="C:plasma membrane"/>
    <property type="evidence" value="ECO:0007669"/>
    <property type="project" value="UniProtKB-SubCell"/>
</dbReference>
<dbReference type="GO" id="GO:0007165">
    <property type="term" value="P:signal transduction"/>
    <property type="evidence" value="ECO:0007669"/>
    <property type="project" value="UniProtKB-KW"/>
</dbReference>
<dbReference type="Pfam" id="PF02949">
    <property type="entry name" value="7tm_6"/>
    <property type="match status" value="1"/>
</dbReference>
<sequence length="373" mass="43285">MDSKIDTVNSFKRLLFLWQILGLKTNYNKYLIGLYDIFVNIFATFAFPLHLLLGVIFASDKETVFTNLAICISTIACTAKHLTLRPQLSQIIFINKILQNLDQRVQNEEDTRYYMKNMRARCIFMMNFFTVSYFAVSGMAVLAALSTSNILYPAYVIVDWQNSTWKYLAVFIFQFYGLNMQIVQNLTNDVYGPMILCMLSGHIHLLSRRISRIGHESAAEEDRNYEELVLCIDEYKVLMKQVERIISPSYMVQFTAVGINVVIGLLYLLFFADNLFAYCYYIFHIISIMTEIFPCCYYGSMVQAEFYALSYAIFRSNWISQSRTFRRAAVTFTELSLRDVTVSAGGMMRIHLDSFFKTCKMGYSIFTVLQSMR</sequence>
<evidence type="ECO:0000256" key="10">
    <source>
        <dbReference type="RuleBase" id="RU351113"/>
    </source>
</evidence>
<comment type="caution">
    <text evidence="10">Lacks conserved residue(s) required for the propagation of feature annotation.</text>
</comment>
<keyword evidence="5 10" id="KW-0552">Olfaction</keyword>
<name>A0A8N4QJU8_BACDO</name>
<keyword evidence="7 10" id="KW-0472">Membrane</keyword>
<dbReference type="GO" id="GO:0005549">
    <property type="term" value="F:odorant binding"/>
    <property type="evidence" value="ECO:0007669"/>
    <property type="project" value="InterPro"/>
</dbReference>
<comment type="similarity">
    <text evidence="10">Belongs to the insect chemoreceptor superfamily. Heteromeric odorant receptor channel (TC 1.A.69) family.</text>
</comment>
<protein>
    <recommendedName>
        <fullName evidence="10">Odorant receptor</fullName>
    </recommendedName>
</protein>
<evidence type="ECO:0000256" key="8">
    <source>
        <dbReference type="ARBA" id="ARBA00023170"/>
    </source>
</evidence>
<evidence type="ECO:0000256" key="3">
    <source>
        <dbReference type="ARBA" id="ARBA00022606"/>
    </source>
</evidence>
<feature type="transmembrane region" description="Helical" evidence="10">
    <location>
        <begin position="250"/>
        <end position="269"/>
    </location>
</feature>
<dbReference type="GeneID" id="115066387"/>
<evidence type="ECO:0000256" key="7">
    <source>
        <dbReference type="ARBA" id="ARBA00023136"/>
    </source>
</evidence>
<dbReference type="OrthoDB" id="5846619at2759"/>
<dbReference type="KEGG" id="bdr:115066387"/>
<gene>
    <name evidence="12" type="primary">LOC115066387</name>
</gene>
<keyword evidence="11" id="KW-1185">Reference proteome</keyword>
<dbReference type="InterPro" id="IPR004117">
    <property type="entry name" value="7tm6_olfct_rcpt"/>
</dbReference>
<evidence type="ECO:0000256" key="2">
    <source>
        <dbReference type="ARBA" id="ARBA00022475"/>
    </source>
</evidence>
<dbReference type="GO" id="GO:0004984">
    <property type="term" value="F:olfactory receptor activity"/>
    <property type="evidence" value="ECO:0007669"/>
    <property type="project" value="InterPro"/>
</dbReference>
<feature type="transmembrane region" description="Helical" evidence="10">
    <location>
        <begin position="37"/>
        <end position="58"/>
    </location>
</feature>
<comment type="subcellular location">
    <subcellularLocation>
        <location evidence="1 10">Cell membrane</location>
        <topology evidence="1 10">Multi-pass membrane protein</topology>
    </subcellularLocation>
</comment>
<reference evidence="12" key="2">
    <citation type="submission" date="2025-08" db="UniProtKB">
        <authorList>
            <consortium name="RefSeq"/>
        </authorList>
    </citation>
    <scope>IDENTIFICATION</scope>
    <source>
        <tissue evidence="12">Adult</tissue>
    </source>
</reference>
<keyword evidence="8 10" id="KW-0675">Receptor</keyword>
<organism evidence="11 12">
    <name type="scientific">Bactrocera dorsalis</name>
    <name type="common">Oriental fruit fly</name>
    <name type="synonym">Dacus dorsalis</name>
    <dbReference type="NCBI Taxonomy" id="27457"/>
    <lineage>
        <taxon>Eukaryota</taxon>
        <taxon>Metazoa</taxon>
        <taxon>Ecdysozoa</taxon>
        <taxon>Arthropoda</taxon>
        <taxon>Hexapoda</taxon>
        <taxon>Insecta</taxon>
        <taxon>Pterygota</taxon>
        <taxon>Neoptera</taxon>
        <taxon>Endopterygota</taxon>
        <taxon>Diptera</taxon>
        <taxon>Brachycera</taxon>
        <taxon>Muscomorpha</taxon>
        <taxon>Tephritoidea</taxon>
        <taxon>Tephritidae</taxon>
        <taxon>Bactrocera</taxon>
        <taxon>Bactrocera</taxon>
    </lineage>
</organism>
<keyword evidence="3 10" id="KW-0716">Sensory transduction</keyword>
<feature type="transmembrane region" description="Helical" evidence="10">
    <location>
        <begin position="275"/>
        <end position="299"/>
    </location>
</feature>
<evidence type="ECO:0000313" key="12">
    <source>
        <dbReference type="RefSeq" id="XP_029407394.2"/>
    </source>
</evidence>
<evidence type="ECO:0000256" key="5">
    <source>
        <dbReference type="ARBA" id="ARBA00022725"/>
    </source>
</evidence>
<dbReference type="PANTHER" id="PTHR21137">
    <property type="entry name" value="ODORANT RECEPTOR"/>
    <property type="match status" value="1"/>
</dbReference>
<evidence type="ECO:0000313" key="11">
    <source>
        <dbReference type="Proteomes" id="UP001652620"/>
    </source>
</evidence>
<evidence type="ECO:0000256" key="9">
    <source>
        <dbReference type="ARBA" id="ARBA00023224"/>
    </source>
</evidence>
<accession>A0A8N4QJU8</accession>
<evidence type="ECO:0000256" key="1">
    <source>
        <dbReference type="ARBA" id="ARBA00004651"/>
    </source>
</evidence>
<feature type="transmembrane region" description="Helical" evidence="10">
    <location>
        <begin position="122"/>
        <end position="145"/>
    </location>
</feature>
<dbReference type="RefSeq" id="XP_029407394.2">
    <property type="nucleotide sequence ID" value="XM_029551534.2"/>
</dbReference>
<proteinExistence type="inferred from homology"/>
<keyword evidence="4 10" id="KW-0812">Transmembrane</keyword>
<dbReference type="Proteomes" id="UP001652620">
    <property type="component" value="Chromosome 1"/>
</dbReference>
<evidence type="ECO:0000256" key="4">
    <source>
        <dbReference type="ARBA" id="ARBA00022692"/>
    </source>
</evidence>
<reference evidence="11" key="1">
    <citation type="submission" date="2025-05" db="UniProtKB">
        <authorList>
            <consortium name="RefSeq"/>
        </authorList>
    </citation>
    <scope>NUCLEOTIDE SEQUENCE [LARGE SCALE GENOMIC DNA]</scope>
</reference>
<keyword evidence="9 10" id="KW-0807">Transducer</keyword>